<dbReference type="Proteomes" id="UP001177140">
    <property type="component" value="Unassembled WGS sequence"/>
</dbReference>
<evidence type="ECO:0008006" key="4">
    <source>
        <dbReference type="Google" id="ProtNLM"/>
    </source>
</evidence>
<keyword evidence="1" id="KW-0472">Membrane</keyword>
<evidence type="ECO:0000313" key="2">
    <source>
        <dbReference type="EMBL" id="MCL7024944.1"/>
    </source>
</evidence>
<evidence type="ECO:0000313" key="3">
    <source>
        <dbReference type="Proteomes" id="UP001177140"/>
    </source>
</evidence>
<accession>A0AA41RV72</accession>
<keyword evidence="1" id="KW-0812">Transmembrane</keyword>
<dbReference type="EMBL" id="JAJJMA010039881">
    <property type="protein sequence ID" value="MCL7024944.1"/>
    <property type="molecule type" value="Genomic_DNA"/>
</dbReference>
<sequence>MAVRIRFSRLGCRHRPFYRVVAADSSLQEMENSLKGNYGLCFLYLLLLILIFRIWWSCFFLQGQDGGKRMGLKFDRLKAGVLPPPPMLAMSHKSGPRDARPVDSLTYCFVNPAGEPTNTDQPKGSESAELNSKSLNIATLFDKYSREGNLDNHLLIVCNSAGTNV</sequence>
<dbReference type="Gene3D" id="3.30.1320.10">
    <property type="match status" value="1"/>
</dbReference>
<reference evidence="2" key="1">
    <citation type="submission" date="2022-03" db="EMBL/GenBank/DDBJ databases">
        <title>A functionally conserved STORR gene fusion in Papaver species that diverged 16.8 million years ago.</title>
        <authorList>
            <person name="Catania T."/>
        </authorList>
    </citation>
    <scope>NUCLEOTIDE SEQUENCE</scope>
    <source>
        <strain evidence="2">S-191538</strain>
    </source>
</reference>
<proteinExistence type="predicted"/>
<protein>
    <recommendedName>
        <fullName evidence="4">30S ribosomal protein S16</fullName>
    </recommendedName>
</protein>
<organism evidence="2 3">
    <name type="scientific">Papaver nudicaule</name>
    <name type="common">Iceland poppy</name>
    <dbReference type="NCBI Taxonomy" id="74823"/>
    <lineage>
        <taxon>Eukaryota</taxon>
        <taxon>Viridiplantae</taxon>
        <taxon>Streptophyta</taxon>
        <taxon>Embryophyta</taxon>
        <taxon>Tracheophyta</taxon>
        <taxon>Spermatophyta</taxon>
        <taxon>Magnoliopsida</taxon>
        <taxon>Ranunculales</taxon>
        <taxon>Papaveraceae</taxon>
        <taxon>Papaveroideae</taxon>
        <taxon>Papaver</taxon>
    </lineage>
</organism>
<keyword evidence="3" id="KW-1185">Reference proteome</keyword>
<dbReference type="InterPro" id="IPR023803">
    <property type="entry name" value="Ribosomal_bS16_dom_sf"/>
</dbReference>
<keyword evidence="1" id="KW-1133">Transmembrane helix</keyword>
<name>A0AA41RV72_PAPNU</name>
<evidence type="ECO:0000256" key="1">
    <source>
        <dbReference type="SAM" id="Phobius"/>
    </source>
</evidence>
<dbReference type="AlphaFoldDB" id="A0AA41RV72"/>
<feature type="transmembrane region" description="Helical" evidence="1">
    <location>
        <begin position="38"/>
        <end position="56"/>
    </location>
</feature>
<comment type="caution">
    <text evidence="2">The sequence shown here is derived from an EMBL/GenBank/DDBJ whole genome shotgun (WGS) entry which is preliminary data.</text>
</comment>
<dbReference type="SUPFAM" id="SSF54565">
    <property type="entry name" value="Ribosomal protein S16"/>
    <property type="match status" value="1"/>
</dbReference>
<gene>
    <name evidence="2" type="ORF">MKW94_007641</name>
</gene>